<dbReference type="SUPFAM" id="SSF46942">
    <property type="entry name" value="Elongation factor TFIIS domain 2"/>
    <property type="match status" value="1"/>
</dbReference>
<evidence type="ECO:0000313" key="3">
    <source>
        <dbReference type="Proteomes" id="UP000015241"/>
    </source>
</evidence>
<evidence type="ECO:0000259" key="1">
    <source>
        <dbReference type="PROSITE" id="PS51321"/>
    </source>
</evidence>
<dbReference type="eggNOG" id="KOG1105">
    <property type="taxonomic scope" value="Eukaryota"/>
</dbReference>
<dbReference type="STRING" id="743788.S8FEW0"/>
<dbReference type="Gene3D" id="2.20.25.10">
    <property type="match status" value="1"/>
</dbReference>
<name>S8FEW0_FOMSC</name>
<dbReference type="Proteomes" id="UP000015241">
    <property type="component" value="Unassembled WGS sequence"/>
</dbReference>
<dbReference type="OrthoDB" id="44867at2759"/>
<organism evidence="2 3">
    <name type="scientific">Fomitopsis schrenkii</name>
    <name type="common">Brown rot fungus</name>
    <dbReference type="NCBI Taxonomy" id="2126942"/>
    <lineage>
        <taxon>Eukaryota</taxon>
        <taxon>Fungi</taxon>
        <taxon>Dikarya</taxon>
        <taxon>Basidiomycota</taxon>
        <taxon>Agaricomycotina</taxon>
        <taxon>Agaricomycetes</taxon>
        <taxon>Polyporales</taxon>
        <taxon>Fomitopsis</taxon>
    </lineage>
</organism>
<dbReference type="HOGENOM" id="CLU_2326302_0_0_1"/>
<keyword evidence="3" id="KW-1185">Reference proteome</keyword>
<dbReference type="InterPro" id="IPR003618">
    <property type="entry name" value="TFIIS_cen_dom"/>
</dbReference>
<dbReference type="InterPro" id="IPR036575">
    <property type="entry name" value="TFIIS_cen_dom_sf"/>
</dbReference>
<dbReference type="PROSITE" id="PS51321">
    <property type="entry name" value="TFIIS_CENTRAL"/>
    <property type="match status" value="1"/>
</dbReference>
<sequence>TRLKSKLRSFFVNDKNDPILRESVVSGDLAAIKFCKMSSQDTVAEEEREATNSNINEENQLEALGAETDAFQCGYCKQRKCRYRKAHDEPISTVRAIIH</sequence>
<dbReference type="InParanoid" id="S8FEW0"/>
<proteinExistence type="predicted"/>
<dbReference type="EMBL" id="KE504181">
    <property type="protein sequence ID" value="EPS96949.1"/>
    <property type="molecule type" value="Genomic_DNA"/>
</dbReference>
<accession>S8FEW0</accession>
<gene>
    <name evidence="2" type="ORF">FOMPIDRAFT_61112</name>
</gene>
<evidence type="ECO:0000313" key="2">
    <source>
        <dbReference type="EMBL" id="EPS96949.1"/>
    </source>
</evidence>
<dbReference type="Pfam" id="PF07500">
    <property type="entry name" value="TFIIS_M"/>
    <property type="match status" value="1"/>
</dbReference>
<reference evidence="2 3" key="1">
    <citation type="journal article" date="2012" name="Science">
        <title>The Paleozoic origin of enzymatic lignin decomposition reconstructed from 31 fungal genomes.</title>
        <authorList>
            <person name="Floudas D."/>
            <person name="Binder M."/>
            <person name="Riley R."/>
            <person name="Barry K."/>
            <person name="Blanchette R.A."/>
            <person name="Henrissat B."/>
            <person name="Martinez A.T."/>
            <person name="Otillar R."/>
            <person name="Spatafora J.W."/>
            <person name="Yadav J.S."/>
            <person name="Aerts A."/>
            <person name="Benoit I."/>
            <person name="Boyd A."/>
            <person name="Carlson A."/>
            <person name="Copeland A."/>
            <person name="Coutinho P.M."/>
            <person name="de Vries R.P."/>
            <person name="Ferreira P."/>
            <person name="Findley K."/>
            <person name="Foster B."/>
            <person name="Gaskell J."/>
            <person name="Glotzer D."/>
            <person name="Gorecki P."/>
            <person name="Heitman J."/>
            <person name="Hesse C."/>
            <person name="Hori C."/>
            <person name="Igarashi K."/>
            <person name="Jurgens J.A."/>
            <person name="Kallen N."/>
            <person name="Kersten P."/>
            <person name="Kohler A."/>
            <person name="Kuees U."/>
            <person name="Kumar T.K.A."/>
            <person name="Kuo A."/>
            <person name="LaButti K."/>
            <person name="Larrondo L.F."/>
            <person name="Lindquist E."/>
            <person name="Ling A."/>
            <person name="Lombard V."/>
            <person name="Lucas S."/>
            <person name="Lundell T."/>
            <person name="Martin R."/>
            <person name="McLaughlin D.J."/>
            <person name="Morgenstern I."/>
            <person name="Morin E."/>
            <person name="Murat C."/>
            <person name="Nagy L.G."/>
            <person name="Nolan M."/>
            <person name="Ohm R.A."/>
            <person name="Patyshakuliyeva A."/>
            <person name="Rokas A."/>
            <person name="Ruiz-Duenas F.J."/>
            <person name="Sabat G."/>
            <person name="Salamov A."/>
            <person name="Samejima M."/>
            <person name="Schmutz J."/>
            <person name="Slot J.C."/>
            <person name="St John F."/>
            <person name="Stenlid J."/>
            <person name="Sun H."/>
            <person name="Sun S."/>
            <person name="Syed K."/>
            <person name="Tsang A."/>
            <person name="Wiebenga A."/>
            <person name="Young D."/>
            <person name="Pisabarro A."/>
            <person name="Eastwood D.C."/>
            <person name="Martin F."/>
            <person name="Cullen D."/>
            <person name="Grigoriev I.V."/>
            <person name="Hibbett D.S."/>
        </authorList>
    </citation>
    <scope>NUCLEOTIDE SEQUENCE</scope>
    <source>
        <strain evidence="3">FP-58527</strain>
    </source>
</reference>
<dbReference type="AlphaFoldDB" id="S8FEW0"/>
<feature type="non-terminal residue" evidence="2">
    <location>
        <position position="1"/>
    </location>
</feature>
<protein>
    <recommendedName>
        <fullName evidence="1">TFIIS central domain-containing protein</fullName>
    </recommendedName>
</protein>
<feature type="domain" description="TFIIS central" evidence="1">
    <location>
        <begin position="1"/>
        <end position="70"/>
    </location>
</feature>
<dbReference type="GO" id="GO:0006351">
    <property type="term" value="P:DNA-templated transcription"/>
    <property type="evidence" value="ECO:0007669"/>
    <property type="project" value="InterPro"/>
</dbReference>